<sequence length="606" mass="68355">MNEEKINEEEMDKKVRDKPKQFSGTIKRLIRYMSNYAWLFLLVLILASLSAILNAQLPRIMGNITTLIFNGLQTGLQDETGRYLLDFQGIGQTIGVLAGVYALAAVFRYFQQFITARVSQRTVYNLRKDLKEKMGRLPISYFDTHSTGDILSRAINDMDQVANSLGQSLTQLTTSVVQFIAIIVTMLTLSGPLAIIVILMIPLNFLLIGFVAPKAQKQFAERQKNIGELNDYVEEVYTGHSVVKIYNQEEYEKEQFDQLSDDVNTSSWRAEFYAGMMNPLVGFAKDMAYVAVAIVGGFGVLNGSIQIGIVQSFLQYVNQFSQPFRSLANLANTIQITVAATERVFEILDEEEMQEEKGKDFKENTDYEVEFEHVQFGYKEDELLMKDFNLQVRAGEMIAIVGPTGAGKTTLINLLERFYDIDGGVIRYRGEDIRNIDREDLRDDFAMVLQDTWLFEGTIWDNLKYGAGDVSDEQILEAAKAANVHDFVASLPEGYQTVLTELGSNISQGQRQLITIARAFLRNPEVLILDEATSSVDTRTEMLIQRAMNKLLEGRTSFVVAHRLSTIRDADKIVVMVDGDSMEQGNHEELLAEDGIYADLYHAQFA</sequence>
<gene>
    <name evidence="12" type="ORF">Q4F26_06235</name>
</gene>
<evidence type="ECO:0000313" key="13">
    <source>
        <dbReference type="Proteomes" id="UP001171751"/>
    </source>
</evidence>
<dbReference type="PROSITE" id="PS00211">
    <property type="entry name" value="ABC_TRANSPORTER_1"/>
    <property type="match status" value="1"/>
</dbReference>
<dbReference type="EMBL" id="JAUNQW010000036">
    <property type="protein sequence ID" value="MDO5457931.1"/>
    <property type="molecule type" value="Genomic_DNA"/>
</dbReference>
<protein>
    <submittedName>
        <fullName evidence="12">ABC transporter ATP-binding protein</fullName>
    </submittedName>
</protein>
<dbReference type="FunFam" id="3.40.50.300:FF:000287">
    <property type="entry name" value="Multidrug ABC transporter ATP-binding protein"/>
    <property type="match status" value="1"/>
</dbReference>
<comment type="subcellular location">
    <subcellularLocation>
        <location evidence="1">Cell membrane</location>
        <topology evidence="1">Multi-pass membrane protein</topology>
    </subcellularLocation>
</comment>
<name>A0AA43UDD0_9LACT</name>
<dbReference type="GO" id="GO:0005524">
    <property type="term" value="F:ATP binding"/>
    <property type="evidence" value="ECO:0007669"/>
    <property type="project" value="UniProtKB-KW"/>
</dbReference>
<dbReference type="Proteomes" id="UP001171751">
    <property type="component" value="Unassembled WGS sequence"/>
</dbReference>
<accession>A0AA43UDD0</accession>
<dbReference type="InterPro" id="IPR027417">
    <property type="entry name" value="P-loop_NTPase"/>
</dbReference>
<evidence type="ECO:0000256" key="2">
    <source>
        <dbReference type="ARBA" id="ARBA00022448"/>
    </source>
</evidence>
<dbReference type="CDD" id="cd18547">
    <property type="entry name" value="ABC_6TM_Tm288_like"/>
    <property type="match status" value="1"/>
</dbReference>
<dbReference type="PROSITE" id="PS50893">
    <property type="entry name" value="ABC_TRANSPORTER_2"/>
    <property type="match status" value="1"/>
</dbReference>
<dbReference type="PANTHER" id="PTHR24221:SF499">
    <property type="entry name" value="FATTY ACID ABC TRANSPORTER ATP-BINDING_PERMEASE PROTEIN"/>
    <property type="match status" value="1"/>
</dbReference>
<organism evidence="12 13">
    <name type="scientific">Atopococcus tabaci</name>
    <dbReference type="NCBI Taxonomy" id="269774"/>
    <lineage>
        <taxon>Bacteria</taxon>
        <taxon>Bacillati</taxon>
        <taxon>Bacillota</taxon>
        <taxon>Bacilli</taxon>
        <taxon>Lactobacillales</taxon>
        <taxon>Carnobacteriaceae</taxon>
        <taxon>Atopococcus</taxon>
    </lineage>
</organism>
<keyword evidence="4 9" id="KW-0812">Transmembrane</keyword>
<dbReference type="SMART" id="SM00382">
    <property type="entry name" value="AAA"/>
    <property type="match status" value="1"/>
</dbReference>
<dbReference type="InterPro" id="IPR039421">
    <property type="entry name" value="Type_1_exporter"/>
</dbReference>
<dbReference type="GO" id="GO:0005886">
    <property type="term" value="C:plasma membrane"/>
    <property type="evidence" value="ECO:0007669"/>
    <property type="project" value="UniProtKB-SubCell"/>
</dbReference>
<reference evidence="12" key="1">
    <citation type="submission" date="2023-07" db="EMBL/GenBank/DDBJ databases">
        <title>Between Cages and Wild: Unraveling the Impact of Captivity on Animal Microbiomes and Antimicrobial Resistance.</title>
        <authorList>
            <person name="Schmartz G.P."/>
            <person name="Rehner J."/>
            <person name="Schuff M.J."/>
            <person name="Becker S.L."/>
            <person name="Kravczyk M."/>
            <person name="Gurevich A."/>
            <person name="Francke R."/>
            <person name="Mueller R."/>
            <person name="Keller V."/>
            <person name="Keller A."/>
        </authorList>
    </citation>
    <scope>NUCLEOTIDE SEQUENCE</scope>
    <source>
        <strain evidence="12">S39M_St_73</strain>
    </source>
</reference>
<evidence type="ECO:0000256" key="8">
    <source>
        <dbReference type="ARBA" id="ARBA00023136"/>
    </source>
</evidence>
<dbReference type="InterPro" id="IPR003439">
    <property type="entry name" value="ABC_transporter-like_ATP-bd"/>
</dbReference>
<dbReference type="FunFam" id="1.20.1560.10:FF:000011">
    <property type="entry name" value="Multidrug ABC transporter ATP-binding protein"/>
    <property type="match status" value="1"/>
</dbReference>
<keyword evidence="3" id="KW-1003">Cell membrane</keyword>
<dbReference type="InterPro" id="IPR036640">
    <property type="entry name" value="ABC1_TM_sf"/>
</dbReference>
<dbReference type="Pfam" id="PF00005">
    <property type="entry name" value="ABC_tran"/>
    <property type="match status" value="1"/>
</dbReference>
<evidence type="ECO:0000256" key="9">
    <source>
        <dbReference type="SAM" id="Phobius"/>
    </source>
</evidence>
<keyword evidence="7 9" id="KW-1133">Transmembrane helix</keyword>
<dbReference type="AlphaFoldDB" id="A0AA43UDD0"/>
<dbReference type="GO" id="GO:0016887">
    <property type="term" value="F:ATP hydrolysis activity"/>
    <property type="evidence" value="ECO:0007669"/>
    <property type="project" value="InterPro"/>
</dbReference>
<evidence type="ECO:0000313" key="12">
    <source>
        <dbReference type="EMBL" id="MDO5457931.1"/>
    </source>
</evidence>
<evidence type="ECO:0000256" key="5">
    <source>
        <dbReference type="ARBA" id="ARBA00022741"/>
    </source>
</evidence>
<proteinExistence type="predicted"/>
<keyword evidence="6 12" id="KW-0067">ATP-binding</keyword>
<keyword evidence="8 9" id="KW-0472">Membrane</keyword>
<keyword evidence="13" id="KW-1185">Reference proteome</keyword>
<feature type="domain" description="ABC transmembrane type-1" evidence="11">
    <location>
        <begin position="41"/>
        <end position="335"/>
    </location>
</feature>
<dbReference type="PANTHER" id="PTHR24221">
    <property type="entry name" value="ATP-BINDING CASSETTE SUB-FAMILY B"/>
    <property type="match status" value="1"/>
</dbReference>
<evidence type="ECO:0000256" key="4">
    <source>
        <dbReference type="ARBA" id="ARBA00022692"/>
    </source>
</evidence>
<dbReference type="SUPFAM" id="SSF52540">
    <property type="entry name" value="P-loop containing nucleoside triphosphate hydrolases"/>
    <property type="match status" value="1"/>
</dbReference>
<evidence type="ECO:0000259" key="11">
    <source>
        <dbReference type="PROSITE" id="PS50929"/>
    </source>
</evidence>
<dbReference type="SUPFAM" id="SSF90123">
    <property type="entry name" value="ABC transporter transmembrane region"/>
    <property type="match status" value="1"/>
</dbReference>
<feature type="transmembrane region" description="Helical" evidence="9">
    <location>
        <begin position="287"/>
        <end position="309"/>
    </location>
</feature>
<dbReference type="Pfam" id="PF00664">
    <property type="entry name" value="ABC_membrane"/>
    <property type="match status" value="1"/>
</dbReference>
<evidence type="ECO:0000256" key="6">
    <source>
        <dbReference type="ARBA" id="ARBA00022840"/>
    </source>
</evidence>
<evidence type="ECO:0000256" key="1">
    <source>
        <dbReference type="ARBA" id="ARBA00004651"/>
    </source>
</evidence>
<dbReference type="InterPro" id="IPR017871">
    <property type="entry name" value="ABC_transporter-like_CS"/>
</dbReference>
<dbReference type="Gene3D" id="1.20.1560.10">
    <property type="entry name" value="ABC transporter type 1, transmembrane domain"/>
    <property type="match status" value="1"/>
</dbReference>
<feature type="transmembrane region" description="Helical" evidence="9">
    <location>
        <begin position="168"/>
        <end position="187"/>
    </location>
</feature>
<feature type="transmembrane region" description="Helical" evidence="9">
    <location>
        <begin position="36"/>
        <end position="57"/>
    </location>
</feature>
<feature type="transmembrane region" description="Helical" evidence="9">
    <location>
        <begin position="90"/>
        <end position="110"/>
    </location>
</feature>
<evidence type="ECO:0000256" key="3">
    <source>
        <dbReference type="ARBA" id="ARBA00022475"/>
    </source>
</evidence>
<feature type="domain" description="ABC transporter" evidence="10">
    <location>
        <begin position="369"/>
        <end position="603"/>
    </location>
</feature>
<dbReference type="GO" id="GO:0140359">
    <property type="term" value="F:ABC-type transporter activity"/>
    <property type="evidence" value="ECO:0007669"/>
    <property type="project" value="InterPro"/>
</dbReference>
<evidence type="ECO:0000256" key="7">
    <source>
        <dbReference type="ARBA" id="ARBA00022989"/>
    </source>
</evidence>
<dbReference type="PROSITE" id="PS50929">
    <property type="entry name" value="ABC_TM1F"/>
    <property type="match status" value="1"/>
</dbReference>
<keyword evidence="5" id="KW-0547">Nucleotide-binding</keyword>
<evidence type="ECO:0000259" key="10">
    <source>
        <dbReference type="PROSITE" id="PS50893"/>
    </source>
</evidence>
<dbReference type="Gene3D" id="3.40.50.300">
    <property type="entry name" value="P-loop containing nucleotide triphosphate hydrolases"/>
    <property type="match status" value="1"/>
</dbReference>
<comment type="caution">
    <text evidence="12">The sequence shown here is derived from an EMBL/GenBank/DDBJ whole genome shotgun (WGS) entry which is preliminary data.</text>
</comment>
<keyword evidence="2" id="KW-0813">Transport</keyword>
<dbReference type="InterPro" id="IPR011527">
    <property type="entry name" value="ABC1_TM_dom"/>
</dbReference>
<dbReference type="InterPro" id="IPR003593">
    <property type="entry name" value="AAA+_ATPase"/>
</dbReference>
<feature type="transmembrane region" description="Helical" evidence="9">
    <location>
        <begin position="193"/>
        <end position="212"/>
    </location>
</feature>